<dbReference type="Proteomes" id="UP000799438">
    <property type="component" value="Unassembled WGS sequence"/>
</dbReference>
<protein>
    <submittedName>
        <fullName evidence="1">Uncharacterized protein</fullName>
    </submittedName>
</protein>
<organism evidence="1 2">
    <name type="scientific">Aplosporella prunicola CBS 121167</name>
    <dbReference type="NCBI Taxonomy" id="1176127"/>
    <lineage>
        <taxon>Eukaryota</taxon>
        <taxon>Fungi</taxon>
        <taxon>Dikarya</taxon>
        <taxon>Ascomycota</taxon>
        <taxon>Pezizomycotina</taxon>
        <taxon>Dothideomycetes</taxon>
        <taxon>Dothideomycetes incertae sedis</taxon>
        <taxon>Botryosphaeriales</taxon>
        <taxon>Aplosporellaceae</taxon>
        <taxon>Aplosporella</taxon>
    </lineage>
</organism>
<evidence type="ECO:0000313" key="1">
    <source>
        <dbReference type="EMBL" id="KAF2146514.1"/>
    </source>
</evidence>
<dbReference type="GeneID" id="54299153"/>
<gene>
    <name evidence="1" type="ORF">K452DRAFT_294082</name>
</gene>
<accession>A0A6A6BTE2</accession>
<dbReference type="AlphaFoldDB" id="A0A6A6BTE2"/>
<keyword evidence="2" id="KW-1185">Reference proteome</keyword>
<dbReference type="OrthoDB" id="6133115at2759"/>
<sequence length="82" mass="8957">MSLNNFTNNVRRQEILERLGIEQLPPLMPGEEYAHAEPERGGSVPMVMLPVPGRKCPACLAKGETVWVIPGKCCPQCGTPVN</sequence>
<dbReference type="RefSeq" id="XP_033402223.1">
    <property type="nucleotide sequence ID" value="XM_033541656.1"/>
</dbReference>
<reference evidence="1" key="1">
    <citation type="journal article" date="2020" name="Stud. Mycol.">
        <title>101 Dothideomycetes genomes: a test case for predicting lifestyles and emergence of pathogens.</title>
        <authorList>
            <person name="Haridas S."/>
            <person name="Albert R."/>
            <person name="Binder M."/>
            <person name="Bloem J."/>
            <person name="Labutti K."/>
            <person name="Salamov A."/>
            <person name="Andreopoulos B."/>
            <person name="Baker S."/>
            <person name="Barry K."/>
            <person name="Bills G."/>
            <person name="Bluhm B."/>
            <person name="Cannon C."/>
            <person name="Castanera R."/>
            <person name="Culley D."/>
            <person name="Daum C."/>
            <person name="Ezra D."/>
            <person name="Gonzalez J."/>
            <person name="Henrissat B."/>
            <person name="Kuo A."/>
            <person name="Liang C."/>
            <person name="Lipzen A."/>
            <person name="Lutzoni F."/>
            <person name="Magnuson J."/>
            <person name="Mondo S."/>
            <person name="Nolan M."/>
            <person name="Ohm R."/>
            <person name="Pangilinan J."/>
            <person name="Park H.-J."/>
            <person name="Ramirez L."/>
            <person name="Alfaro M."/>
            <person name="Sun H."/>
            <person name="Tritt A."/>
            <person name="Yoshinaga Y."/>
            <person name="Zwiers L.-H."/>
            <person name="Turgeon B."/>
            <person name="Goodwin S."/>
            <person name="Spatafora J."/>
            <person name="Crous P."/>
            <person name="Grigoriev I."/>
        </authorList>
    </citation>
    <scope>NUCLEOTIDE SEQUENCE</scope>
    <source>
        <strain evidence="1">CBS 121167</strain>
    </source>
</reference>
<proteinExistence type="predicted"/>
<dbReference type="EMBL" id="ML995475">
    <property type="protein sequence ID" value="KAF2146514.1"/>
    <property type="molecule type" value="Genomic_DNA"/>
</dbReference>
<name>A0A6A6BTE2_9PEZI</name>
<evidence type="ECO:0000313" key="2">
    <source>
        <dbReference type="Proteomes" id="UP000799438"/>
    </source>
</evidence>